<protein>
    <recommendedName>
        <fullName evidence="3 6">Flagellar basal body rod protein FlgB</fullName>
    </recommendedName>
</protein>
<proteinExistence type="inferred from homology"/>
<keyword evidence="7" id="KW-0282">Flagellum</keyword>
<evidence type="ECO:0000256" key="3">
    <source>
        <dbReference type="ARBA" id="ARBA00014376"/>
    </source>
</evidence>
<comment type="caution">
    <text evidence="7">The sequence shown here is derived from an EMBL/GenBank/DDBJ whole genome shotgun (WGS) entry which is preliminary data.</text>
</comment>
<gene>
    <name evidence="7" type="primary">flgB</name>
    <name evidence="7" type="ORF">JEQ47_04300</name>
</gene>
<organism evidence="7 8">
    <name type="scientific">Devosia sediminis</name>
    <dbReference type="NCBI Taxonomy" id="2798801"/>
    <lineage>
        <taxon>Bacteria</taxon>
        <taxon>Pseudomonadati</taxon>
        <taxon>Pseudomonadota</taxon>
        <taxon>Alphaproteobacteria</taxon>
        <taxon>Hyphomicrobiales</taxon>
        <taxon>Devosiaceae</taxon>
        <taxon>Devosia</taxon>
    </lineage>
</organism>
<dbReference type="GO" id="GO:0030694">
    <property type="term" value="C:bacterial-type flagellum basal body, rod"/>
    <property type="evidence" value="ECO:0007669"/>
    <property type="project" value="InterPro"/>
</dbReference>
<dbReference type="NCBIfam" id="TIGR01396">
    <property type="entry name" value="FlgB"/>
    <property type="match status" value="1"/>
</dbReference>
<keyword evidence="7" id="KW-0966">Cell projection</keyword>
<evidence type="ECO:0000256" key="5">
    <source>
        <dbReference type="ARBA" id="ARBA00024934"/>
    </source>
</evidence>
<keyword evidence="7" id="KW-0969">Cilium</keyword>
<name>A0A934IXA9_9HYPH</name>
<dbReference type="RefSeq" id="WP_198875145.1">
    <property type="nucleotide sequence ID" value="NZ_JAEKMH010000001.1"/>
</dbReference>
<dbReference type="NCBIfam" id="NF004654">
    <property type="entry name" value="PRK06004.1"/>
    <property type="match status" value="1"/>
</dbReference>
<dbReference type="InterPro" id="IPR006300">
    <property type="entry name" value="FlgB"/>
</dbReference>
<dbReference type="AlphaFoldDB" id="A0A934IXA9"/>
<dbReference type="EMBL" id="JAEKMH010000001">
    <property type="protein sequence ID" value="MBJ3783935.1"/>
    <property type="molecule type" value="Genomic_DNA"/>
</dbReference>
<dbReference type="PIRSF" id="PIRSF002889">
    <property type="entry name" value="Rod_FlgB"/>
    <property type="match status" value="1"/>
</dbReference>
<evidence type="ECO:0000256" key="4">
    <source>
        <dbReference type="ARBA" id="ARBA00023143"/>
    </source>
</evidence>
<dbReference type="Proteomes" id="UP000602124">
    <property type="component" value="Unassembled WGS sequence"/>
</dbReference>
<keyword evidence="8" id="KW-1185">Reference proteome</keyword>
<comment type="subcellular location">
    <subcellularLocation>
        <location evidence="1 6">Bacterial flagellum basal body</location>
    </subcellularLocation>
</comment>
<evidence type="ECO:0000313" key="7">
    <source>
        <dbReference type="EMBL" id="MBJ3783935.1"/>
    </source>
</evidence>
<evidence type="ECO:0000256" key="2">
    <source>
        <dbReference type="ARBA" id="ARBA00009677"/>
    </source>
</evidence>
<comment type="function">
    <text evidence="5 6">Structural component of flagellum, the bacterial motility apparatus. Part of the rod structure of flagellar basal body.</text>
</comment>
<evidence type="ECO:0000313" key="8">
    <source>
        <dbReference type="Proteomes" id="UP000602124"/>
    </source>
</evidence>
<evidence type="ECO:0000256" key="1">
    <source>
        <dbReference type="ARBA" id="ARBA00004117"/>
    </source>
</evidence>
<comment type="similarity">
    <text evidence="2 6">Belongs to the flagella basal body rod proteins family.</text>
</comment>
<comment type="subunit">
    <text evidence="6">The basal body constitutes a major portion of the flagellar organelle and consists of a number of rings mounted on a central rod.</text>
</comment>
<keyword evidence="4 6" id="KW-0975">Bacterial flagellum</keyword>
<sequence length="135" mass="15048">MGLMDMPVFSALTDKMRWHQTRQGLLAENVANAETPGYRGRDLKQYNFDDRMGMMASSSAMVTTVTQPMHFSASSGEGAFDAQRMANFEITPEGNGITLEDEMMKVTTNMMDYQAATSLYQKSIRILRVAMGKNA</sequence>
<dbReference type="GO" id="GO:0071973">
    <property type="term" value="P:bacterial-type flagellum-dependent cell motility"/>
    <property type="evidence" value="ECO:0007669"/>
    <property type="project" value="InterPro"/>
</dbReference>
<evidence type="ECO:0000256" key="6">
    <source>
        <dbReference type="PIRNR" id="PIRNR002889"/>
    </source>
</evidence>
<accession>A0A934IXA9</accession>
<reference evidence="7" key="1">
    <citation type="submission" date="2020-12" db="EMBL/GenBank/DDBJ databases">
        <title>Devosia sp. MSA67 isolated from Mo River.</title>
        <authorList>
            <person name="Ma F."/>
            <person name="Zi Z."/>
        </authorList>
    </citation>
    <scope>NUCLEOTIDE SEQUENCE</scope>
    <source>
        <strain evidence="7">MSA67</strain>
    </source>
</reference>